<dbReference type="InterPro" id="IPR023753">
    <property type="entry name" value="FAD/NAD-binding_dom"/>
</dbReference>
<dbReference type="CDD" id="cd02803">
    <property type="entry name" value="OYE_like_FMN_family"/>
    <property type="match status" value="1"/>
</dbReference>
<dbReference type="SUPFAM" id="SSF51905">
    <property type="entry name" value="FAD/NAD(P)-binding domain"/>
    <property type="match status" value="1"/>
</dbReference>
<evidence type="ECO:0000256" key="3">
    <source>
        <dbReference type="ARBA" id="ARBA00011048"/>
    </source>
</evidence>
<reference evidence="12 13" key="1">
    <citation type="submission" date="2024-10" db="EMBL/GenBank/DDBJ databases">
        <title>The Natural Products Discovery Center: Release of the First 8490 Sequenced Strains for Exploring Actinobacteria Biosynthetic Diversity.</title>
        <authorList>
            <person name="Kalkreuter E."/>
            <person name="Kautsar S.A."/>
            <person name="Yang D."/>
            <person name="Bader C.D."/>
            <person name="Teijaro C.N."/>
            <person name="Fluegel L."/>
            <person name="Davis C.M."/>
            <person name="Simpson J.R."/>
            <person name="Lauterbach L."/>
            <person name="Steele A.D."/>
            <person name="Gui C."/>
            <person name="Meng S."/>
            <person name="Li G."/>
            <person name="Viehrig K."/>
            <person name="Ye F."/>
            <person name="Su P."/>
            <person name="Kiefer A.F."/>
            <person name="Nichols A."/>
            <person name="Cepeda A.J."/>
            <person name="Yan W."/>
            <person name="Fan B."/>
            <person name="Jiang Y."/>
            <person name="Adhikari A."/>
            <person name="Zheng C.-J."/>
            <person name="Schuster L."/>
            <person name="Cowan T.M."/>
            <person name="Smanski M.J."/>
            <person name="Chevrette M.G."/>
            <person name="De Carvalho L.P.S."/>
            <person name="Shen B."/>
        </authorList>
    </citation>
    <scope>NUCLEOTIDE SEQUENCE [LARGE SCALE GENOMIC DNA]</scope>
    <source>
        <strain evidence="12 13">NPDC002593</strain>
    </source>
</reference>
<dbReference type="PRINTS" id="PR00368">
    <property type="entry name" value="FADPNR"/>
</dbReference>
<dbReference type="InterPro" id="IPR051793">
    <property type="entry name" value="NADH:flavin_oxidoreductase"/>
</dbReference>
<dbReference type="InterPro" id="IPR036188">
    <property type="entry name" value="FAD/NAD-bd_sf"/>
</dbReference>
<dbReference type="Proteomes" id="UP001601992">
    <property type="component" value="Unassembled WGS sequence"/>
</dbReference>
<keyword evidence="6" id="KW-0479">Metal-binding</keyword>
<evidence type="ECO:0000256" key="8">
    <source>
        <dbReference type="ARBA" id="ARBA00023004"/>
    </source>
</evidence>
<feature type="domain" description="FAD/NAD(P)-binding" evidence="11">
    <location>
        <begin position="386"/>
        <end position="619"/>
    </location>
</feature>
<keyword evidence="9" id="KW-0411">Iron-sulfur</keyword>
<comment type="cofactor">
    <cofactor evidence="2">
        <name>[4Fe-4S] cluster</name>
        <dbReference type="ChEBI" id="CHEBI:49883"/>
    </cofactor>
</comment>
<evidence type="ECO:0000256" key="5">
    <source>
        <dbReference type="ARBA" id="ARBA00022643"/>
    </source>
</evidence>
<dbReference type="SUPFAM" id="SSF51395">
    <property type="entry name" value="FMN-linked oxidoreductases"/>
    <property type="match status" value="1"/>
</dbReference>
<dbReference type="Gene3D" id="3.20.20.70">
    <property type="entry name" value="Aldolase class I"/>
    <property type="match status" value="1"/>
</dbReference>
<proteinExistence type="inferred from homology"/>
<gene>
    <name evidence="12" type="ORF">ACFYXQ_44755</name>
</gene>
<dbReference type="Gene3D" id="3.50.50.60">
    <property type="entry name" value="FAD/NAD(P)-binding domain"/>
    <property type="match status" value="1"/>
</dbReference>
<evidence type="ECO:0000256" key="1">
    <source>
        <dbReference type="ARBA" id="ARBA00001917"/>
    </source>
</evidence>
<dbReference type="PANTHER" id="PTHR42917">
    <property type="entry name" value="2,4-DIENOYL-COA REDUCTASE"/>
    <property type="match status" value="1"/>
</dbReference>
<dbReference type="Pfam" id="PF00724">
    <property type="entry name" value="Oxidored_FMN"/>
    <property type="match status" value="1"/>
</dbReference>
<accession>A0ABW6SEX1</accession>
<dbReference type="Gene3D" id="3.40.50.720">
    <property type="entry name" value="NAD(P)-binding Rossmann-like Domain"/>
    <property type="match status" value="1"/>
</dbReference>
<organism evidence="12 13">
    <name type="scientific">Nocardia jiangxiensis</name>
    <dbReference type="NCBI Taxonomy" id="282685"/>
    <lineage>
        <taxon>Bacteria</taxon>
        <taxon>Bacillati</taxon>
        <taxon>Actinomycetota</taxon>
        <taxon>Actinomycetes</taxon>
        <taxon>Mycobacteriales</taxon>
        <taxon>Nocardiaceae</taxon>
        <taxon>Nocardia</taxon>
    </lineage>
</organism>
<feature type="domain" description="NADH:flavin oxidoreductase/NADH oxidase N-terminal" evidence="10">
    <location>
        <begin position="6"/>
        <end position="339"/>
    </location>
</feature>
<evidence type="ECO:0000313" key="13">
    <source>
        <dbReference type="Proteomes" id="UP001601992"/>
    </source>
</evidence>
<keyword evidence="4" id="KW-0285">Flavoprotein</keyword>
<keyword evidence="13" id="KW-1185">Reference proteome</keyword>
<evidence type="ECO:0000256" key="2">
    <source>
        <dbReference type="ARBA" id="ARBA00001966"/>
    </source>
</evidence>
<evidence type="ECO:0000256" key="7">
    <source>
        <dbReference type="ARBA" id="ARBA00023002"/>
    </source>
</evidence>
<dbReference type="InterPro" id="IPR013785">
    <property type="entry name" value="Aldolase_TIM"/>
</dbReference>
<sequence length="645" mass="68684">MNFDALFAPGRIGPLEISNRILKSPQSTATSNADGTVSARTVNHYRRLGEGGIGLVMVEYSYVDEDASKAIHNQLGNSRREHTAGLGWLADEVKSTGARVGLQIAHGGRQKFLATAPIKSASDSSWADIEAQYGVVPTPMTAAEIDDVVTAFGEAAARAHNARFDLVEVHAGHGYLITNFLSPHTNRRTDEYGGPFENRSRILVRIVDEIRASVPREFPLSIRLSVTDYEPDGIPIEETVALCRILEAHGVDVIHASGGHHALHEWEVSPWFRPRTPHRWGWEQIKPAVSIPVIASGSIVTPEIANEIIASGSADFVSLGRAMLADPDWARKARAGRALEITPCIRCNDGCLHRGLFQTRSVGCSVNPEVTEEERFPITAADERKTVAVVGGGPAGLRSAAILADRGHLVILFEPNQLGGALVHADGAAIKQDLFALVEHLVHEVSRRDIEIVREYAGVDEILARGADAVVIATGAPQRAPDFPIEDCANVVLSAEVGAANPVRGSVVIVGGGLQGAEVALRIAEMGGTKITLIERGPALLAGGEVIVTDVDRLPTYLDAAGVQVRLNAPVIGVDRAGVQVATGDGEEKIEADTVVLALGTAPAQNDLVTDLRTTGLEVHVIGSAKTPGRVFDAIHTAFFTSRLV</sequence>
<keyword evidence="5" id="KW-0288">FMN</keyword>
<protein>
    <submittedName>
        <fullName evidence="12">FAD-dependent oxidoreductase</fullName>
    </submittedName>
</protein>
<dbReference type="PANTHER" id="PTHR42917:SF2">
    <property type="entry name" value="2,4-DIENOYL-COA REDUCTASE [(2E)-ENOYL-COA-PRODUCING]"/>
    <property type="match status" value="1"/>
</dbReference>
<evidence type="ECO:0000313" key="12">
    <source>
        <dbReference type="EMBL" id="MFF3574878.1"/>
    </source>
</evidence>
<comment type="cofactor">
    <cofactor evidence="1">
        <name>FMN</name>
        <dbReference type="ChEBI" id="CHEBI:58210"/>
    </cofactor>
</comment>
<dbReference type="RefSeq" id="WP_387406990.1">
    <property type="nucleotide sequence ID" value="NZ_JBIAQY010000032.1"/>
</dbReference>
<evidence type="ECO:0000259" key="10">
    <source>
        <dbReference type="Pfam" id="PF00724"/>
    </source>
</evidence>
<comment type="caution">
    <text evidence="12">The sequence shown here is derived from an EMBL/GenBank/DDBJ whole genome shotgun (WGS) entry which is preliminary data.</text>
</comment>
<dbReference type="InterPro" id="IPR001155">
    <property type="entry name" value="OxRdtase_FMN_N"/>
</dbReference>
<name>A0ABW6SEX1_9NOCA</name>
<keyword evidence="7" id="KW-0560">Oxidoreductase</keyword>
<keyword evidence="8" id="KW-0408">Iron</keyword>
<comment type="similarity">
    <text evidence="3">In the N-terminal section; belongs to the NADH:flavin oxidoreductase/NADH oxidase family.</text>
</comment>
<evidence type="ECO:0000256" key="4">
    <source>
        <dbReference type="ARBA" id="ARBA00022630"/>
    </source>
</evidence>
<evidence type="ECO:0000256" key="6">
    <source>
        <dbReference type="ARBA" id="ARBA00022723"/>
    </source>
</evidence>
<dbReference type="Pfam" id="PF07992">
    <property type="entry name" value="Pyr_redox_2"/>
    <property type="match status" value="1"/>
</dbReference>
<evidence type="ECO:0000256" key="9">
    <source>
        <dbReference type="ARBA" id="ARBA00023014"/>
    </source>
</evidence>
<evidence type="ECO:0000259" key="11">
    <source>
        <dbReference type="Pfam" id="PF07992"/>
    </source>
</evidence>
<dbReference type="EMBL" id="JBIAQY010000032">
    <property type="protein sequence ID" value="MFF3574878.1"/>
    <property type="molecule type" value="Genomic_DNA"/>
</dbReference>